<dbReference type="InterPro" id="IPR010753">
    <property type="entry name" value="DUF1330"/>
</dbReference>
<dbReference type="RefSeq" id="WP_346760103.1">
    <property type="nucleotide sequence ID" value="NZ_JAUJEB010000005.1"/>
</dbReference>
<keyword evidence="3" id="KW-1185">Reference proteome</keyword>
<reference evidence="2" key="1">
    <citation type="submission" date="2023-06" db="EMBL/GenBank/DDBJ databases">
        <title>Genomic of Agaribacillus aureum.</title>
        <authorList>
            <person name="Wang G."/>
        </authorList>
    </citation>
    <scope>NUCLEOTIDE SEQUENCE</scope>
    <source>
        <strain evidence="2">BMA12</strain>
    </source>
</reference>
<evidence type="ECO:0000259" key="1">
    <source>
        <dbReference type="Pfam" id="PF07045"/>
    </source>
</evidence>
<name>A0ABT8LAH9_9BACT</name>
<dbReference type="PANTHER" id="PTHR41521">
    <property type="match status" value="1"/>
</dbReference>
<evidence type="ECO:0000313" key="3">
    <source>
        <dbReference type="Proteomes" id="UP001172083"/>
    </source>
</evidence>
<accession>A0ABT8LAH9</accession>
<dbReference type="Proteomes" id="UP001172083">
    <property type="component" value="Unassembled WGS sequence"/>
</dbReference>
<dbReference type="PANTHER" id="PTHR41521:SF4">
    <property type="entry name" value="BLR0684 PROTEIN"/>
    <property type="match status" value="1"/>
</dbReference>
<dbReference type="Pfam" id="PF07045">
    <property type="entry name" value="DUF1330"/>
    <property type="match status" value="1"/>
</dbReference>
<evidence type="ECO:0000313" key="2">
    <source>
        <dbReference type="EMBL" id="MDN5214764.1"/>
    </source>
</evidence>
<gene>
    <name evidence="2" type="ORF">QQ020_21980</name>
</gene>
<organism evidence="2 3">
    <name type="scientific">Agaribacillus aureus</name>
    <dbReference type="NCBI Taxonomy" id="3051825"/>
    <lineage>
        <taxon>Bacteria</taxon>
        <taxon>Pseudomonadati</taxon>
        <taxon>Bacteroidota</taxon>
        <taxon>Cytophagia</taxon>
        <taxon>Cytophagales</taxon>
        <taxon>Splendidivirgaceae</taxon>
        <taxon>Agaribacillus</taxon>
    </lineage>
</organism>
<sequence>MSAYCLFDNLTVKDPEKLEMYKSQVLSIVEKYQGKYVVLGGETEVVEGAWKPTYLVMIEFPSLALAKEWYHSEDYKALKALRLSATDSSAVIIQGL</sequence>
<dbReference type="InterPro" id="IPR011008">
    <property type="entry name" value="Dimeric_a/b-barrel"/>
</dbReference>
<comment type="caution">
    <text evidence="2">The sequence shown here is derived from an EMBL/GenBank/DDBJ whole genome shotgun (WGS) entry which is preliminary data.</text>
</comment>
<dbReference type="SUPFAM" id="SSF54909">
    <property type="entry name" value="Dimeric alpha+beta barrel"/>
    <property type="match status" value="1"/>
</dbReference>
<dbReference type="Gene3D" id="3.30.70.100">
    <property type="match status" value="1"/>
</dbReference>
<proteinExistence type="predicted"/>
<feature type="domain" description="DUF1330" evidence="1">
    <location>
        <begin position="2"/>
        <end position="96"/>
    </location>
</feature>
<protein>
    <submittedName>
        <fullName evidence="2">DUF1330 domain-containing protein</fullName>
    </submittedName>
</protein>
<dbReference type="EMBL" id="JAUJEB010000005">
    <property type="protein sequence ID" value="MDN5214764.1"/>
    <property type="molecule type" value="Genomic_DNA"/>
</dbReference>